<proteinExistence type="predicted"/>
<evidence type="ECO:0000259" key="1">
    <source>
        <dbReference type="Pfam" id="PF20578"/>
    </source>
</evidence>
<reference evidence="2 3" key="1">
    <citation type="journal article" date="2013" name="J. Mol. Microbiol. Biotechnol.">
        <title>Analysis of the Complete Genomes of Acholeplasma brassicae , A. palmae and A. laidlawii and Their Comparison to the Obligate Parasites from ' Candidatus Phytoplasma'.</title>
        <authorList>
            <person name="Kube M."/>
            <person name="Siewert C."/>
            <person name="Migdoll A.M."/>
            <person name="Duduk B."/>
            <person name="Holz S."/>
            <person name="Rabus R."/>
            <person name="Seemuller E."/>
            <person name="Mitrovic J."/>
            <person name="Muller I."/>
            <person name="Buttner C."/>
            <person name="Reinhardt R."/>
        </authorList>
    </citation>
    <scope>NUCLEOTIDE SEQUENCE [LARGE SCALE GENOMIC DNA]</scope>
    <source>
        <strain evidence="2 3">J233</strain>
    </source>
</reference>
<gene>
    <name evidence="2" type="ORF">BN85402160</name>
</gene>
<dbReference type="InterPro" id="IPR046780">
    <property type="entry name" value="aBig_2"/>
</dbReference>
<dbReference type="KEGG" id="apal:BN85402160"/>
<dbReference type="Pfam" id="PF20578">
    <property type="entry name" value="aBig_2"/>
    <property type="match status" value="1"/>
</dbReference>
<dbReference type="EMBL" id="FO681347">
    <property type="protein sequence ID" value="CCV63793.1"/>
    <property type="molecule type" value="Genomic_DNA"/>
</dbReference>
<organism evidence="2 3">
    <name type="scientific">Alteracholeplasma palmae (strain ATCC 49389 / J233)</name>
    <name type="common">Acholeplasma palmae</name>
    <dbReference type="NCBI Taxonomy" id="1318466"/>
    <lineage>
        <taxon>Bacteria</taxon>
        <taxon>Bacillati</taxon>
        <taxon>Mycoplasmatota</taxon>
        <taxon>Mollicutes</taxon>
        <taxon>Acholeplasmatales</taxon>
        <taxon>Acholeplasmataceae</taxon>
        <taxon>Acholeplasma</taxon>
    </lineage>
</organism>
<name>U4KJY9_ALTPJ</name>
<keyword evidence="3" id="KW-1185">Reference proteome</keyword>
<dbReference type="AlphaFoldDB" id="U4KJY9"/>
<protein>
    <submittedName>
        <fullName evidence="2">Peptidase, S41 family</fullName>
    </submittedName>
</protein>
<dbReference type="HOGENOM" id="CLU_607836_0_0_14"/>
<dbReference type="STRING" id="1318466.BN85402160"/>
<feature type="domain" description="Atrophied bacterial Ig" evidence="1">
    <location>
        <begin position="36"/>
        <end position="101"/>
    </location>
</feature>
<dbReference type="Proteomes" id="UP000032740">
    <property type="component" value="Chromosome"/>
</dbReference>
<evidence type="ECO:0000313" key="3">
    <source>
        <dbReference type="Proteomes" id="UP000032740"/>
    </source>
</evidence>
<evidence type="ECO:0000313" key="2">
    <source>
        <dbReference type="EMBL" id="CCV63793.1"/>
    </source>
</evidence>
<accession>U4KJY9</accession>
<sequence length="450" mass="51875">MLGLSLILVACANGKNIIERDIEDLLLLESISYNQKTALVLPYKGKHGSTITWISSNPEVVTHEGIILPPKKGETSIQATLSATLKNGFSSQIKNLNITVLPFDDYENITSSKNISFTNLSNEYNLNLNQIPTYFLDNGNIPYLNIEESLLLLDGLIYSKDLEFLYTDSGVDISYLVESNSNTFEYKAYFNELDNTITSSSLNFFSSYFYSTQTDFSKGLDVISTEYNSGLPIKFDLDEYRMDLFKKDNNLYMPAHLFNILFLNDSYFNLYYNYDNFYGIYAIPEDNVVKTLRESSLNNTYIPFDIVRYNYDFYAFTFDYFYGISKPMSFYSYSKAYLKNFLSRDPQKSSLGQFQFINEELDELHSSYDADSFYLNKNKTTKLTSLTQLGEKTQNWYQTLYQVQALTKARPSSNYKFLDNETAIIYLDSFDTKASTDLNGKDSSDFMKKL</sequence>